<protein>
    <submittedName>
        <fullName evidence="1">Uncharacterized protein</fullName>
    </submittedName>
</protein>
<evidence type="ECO:0000313" key="2">
    <source>
        <dbReference type="Proteomes" id="UP000193244"/>
    </source>
</evidence>
<reference evidence="2" key="1">
    <citation type="submission" date="2017-04" db="EMBL/GenBank/DDBJ databases">
        <authorList>
            <person name="Varghese N."/>
            <person name="Submissions S."/>
        </authorList>
    </citation>
    <scope>NUCLEOTIDE SEQUENCE [LARGE SCALE GENOMIC DNA]</scope>
    <source>
        <strain evidence="2">VKM Ac-2510</strain>
    </source>
</reference>
<accession>A0A1X7K2M0</accession>
<dbReference type="STRING" id="150121.SAMN06296010_1991"/>
<proteinExistence type="predicted"/>
<organism evidence="1 2">
    <name type="scientific">Agreia pratensis</name>
    <dbReference type="NCBI Taxonomy" id="150121"/>
    <lineage>
        <taxon>Bacteria</taxon>
        <taxon>Bacillati</taxon>
        <taxon>Actinomycetota</taxon>
        <taxon>Actinomycetes</taxon>
        <taxon>Micrococcales</taxon>
        <taxon>Microbacteriaceae</taxon>
        <taxon>Agreia</taxon>
    </lineage>
</organism>
<evidence type="ECO:0000313" key="1">
    <source>
        <dbReference type="EMBL" id="SMG34803.1"/>
    </source>
</evidence>
<gene>
    <name evidence="1" type="ORF">SAMN06296010_1991</name>
</gene>
<dbReference type="EMBL" id="FXAY01000003">
    <property type="protein sequence ID" value="SMG34803.1"/>
    <property type="molecule type" value="Genomic_DNA"/>
</dbReference>
<keyword evidence="2" id="KW-1185">Reference proteome</keyword>
<name>A0A1X7K2M0_9MICO</name>
<dbReference type="AlphaFoldDB" id="A0A1X7K2M0"/>
<dbReference type="Proteomes" id="UP000193244">
    <property type="component" value="Unassembled WGS sequence"/>
</dbReference>
<sequence length="29" mass="3315">MGDNDAWSGRVEKRPKMYIAYTRRGVAEG</sequence>